<dbReference type="EMBL" id="PKPP01006332">
    <property type="protein sequence ID" value="PWA56865.1"/>
    <property type="molecule type" value="Genomic_DNA"/>
</dbReference>
<dbReference type="InterPro" id="IPR032675">
    <property type="entry name" value="LRR_dom_sf"/>
</dbReference>
<sequence>MKFKPQDLRLFNLDTKFKRSQTYNTKSSPIRKETTRSRTFSETFDQDRSDCYQRRSIKLGVLPYSSYKVTTDISKLTSSCLSCLNGNSGAPGLRRLHLYNIRGMDNTALSASLSVCPSLIDLEIVCSNTVGSFHFSRAALRIRAYLEESKWSKFVRNCPNITTLALKGFEMSDRMACKLVKELHKLKYVNFSTSFSFTGSFLKNLGTIGGGNNLEVMILRDARNLRKVKVKKFLAAIVAGEWRISRRPVVVKDTRSIKSFVKGAAVYPCL</sequence>
<dbReference type="Proteomes" id="UP000245207">
    <property type="component" value="Unassembled WGS sequence"/>
</dbReference>
<gene>
    <name evidence="1" type="ORF">CTI12_AA414940</name>
</gene>
<name>A0A2U1M6H5_ARTAN</name>
<accession>A0A2U1M6H5</accession>
<comment type="caution">
    <text evidence="1">The sequence shown here is derived from an EMBL/GenBank/DDBJ whole genome shotgun (WGS) entry which is preliminary data.</text>
</comment>
<reference evidence="1 2" key="1">
    <citation type="journal article" date="2018" name="Mol. Plant">
        <title>The genome of Artemisia annua provides insight into the evolution of Asteraceae family and artemisinin biosynthesis.</title>
        <authorList>
            <person name="Shen Q."/>
            <person name="Zhang L."/>
            <person name="Liao Z."/>
            <person name="Wang S."/>
            <person name="Yan T."/>
            <person name="Shi P."/>
            <person name="Liu M."/>
            <person name="Fu X."/>
            <person name="Pan Q."/>
            <person name="Wang Y."/>
            <person name="Lv Z."/>
            <person name="Lu X."/>
            <person name="Zhang F."/>
            <person name="Jiang W."/>
            <person name="Ma Y."/>
            <person name="Chen M."/>
            <person name="Hao X."/>
            <person name="Li L."/>
            <person name="Tang Y."/>
            <person name="Lv G."/>
            <person name="Zhou Y."/>
            <person name="Sun X."/>
            <person name="Brodelius P.E."/>
            <person name="Rose J.K.C."/>
            <person name="Tang K."/>
        </authorList>
    </citation>
    <scope>NUCLEOTIDE SEQUENCE [LARGE SCALE GENOMIC DNA]</scope>
    <source>
        <strain evidence="2">cv. Huhao1</strain>
        <tissue evidence="1">Leaf</tissue>
    </source>
</reference>
<dbReference type="AlphaFoldDB" id="A0A2U1M6H5"/>
<protein>
    <submittedName>
        <fullName evidence="1">F-box domain, Leucine-rich repeat domain, L domain-like protein</fullName>
    </submittedName>
</protein>
<organism evidence="1 2">
    <name type="scientific">Artemisia annua</name>
    <name type="common">Sweet wormwood</name>
    <dbReference type="NCBI Taxonomy" id="35608"/>
    <lineage>
        <taxon>Eukaryota</taxon>
        <taxon>Viridiplantae</taxon>
        <taxon>Streptophyta</taxon>
        <taxon>Embryophyta</taxon>
        <taxon>Tracheophyta</taxon>
        <taxon>Spermatophyta</taxon>
        <taxon>Magnoliopsida</taxon>
        <taxon>eudicotyledons</taxon>
        <taxon>Gunneridae</taxon>
        <taxon>Pentapetalae</taxon>
        <taxon>asterids</taxon>
        <taxon>campanulids</taxon>
        <taxon>Asterales</taxon>
        <taxon>Asteraceae</taxon>
        <taxon>Asteroideae</taxon>
        <taxon>Anthemideae</taxon>
        <taxon>Artemisiinae</taxon>
        <taxon>Artemisia</taxon>
    </lineage>
</organism>
<dbReference type="Gene3D" id="3.80.10.10">
    <property type="entry name" value="Ribonuclease Inhibitor"/>
    <property type="match status" value="1"/>
</dbReference>
<evidence type="ECO:0000313" key="1">
    <source>
        <dbReference type="EMBL" id="PWA56865.1"/>
    </source>
</evidence>
<proteinExistence type="predicted"/>
<evidence type="ECO:0000313" key="2">
    <source>
        <dbReference type="Proteomes" id="UP000245207"/>
    </source>
</evidence>
<dbReference type="OrthoDB" id="10257471at2759"/>
<keyword evidence="2" id="KW-1185">Reference proteome</keyword>
<dbReference type="SUPFAM" id="SSF52047">
    <property type="entry name" value="RNI-like"/>
    <property type="match status" value="1"/>
</dbReference>
<dbReference type="STRING" id="35608.A0A2U1M6H5"/>